<dbReference type="PROSITE" id="PS50930">
    <property type="entry name" value="HTH_LYTTR"/>
    <property type="match status" value="1"/>
</dbReference>
<dbReference type="OrthoDB" id="9787344at2"/>
<keyword evidence="4" id="KW-0238">DNA-binding</keyword>
<dbReference type="InterPro" id="IPR046947">
    <property type="entry name" value="LytR-like"/>
</dbReference>
<dbReference type="PROSITE" id="PS50110">
    <property type="entry name" value="RESPONSE_REGULATORY"/>
    <property type="match status" value="1"/>
</dbReference>
<dbReference type="Pfam" id="PF00072">
    <property type="entry name" value="Response_reg"/>
    <property type="match status" value="1"/>
</dbReference>
<dbReference type="EMBL" id="PQVF01000007">
    <property type="protein sequence ID" value="POY36466.1"/>
    <property type="molecule type" value="Genomic_DNA"/>
</dbReference>
<evidence type="ECO:0000256" key="1">
    <source>
        <dbReference type="PROSITE-ProRule" id="PRU00169"/>
    </source>
</evidence>
<dbReference type="InterPro" id="IPR001789">
    <property type="entry name" value="Sig_transdc_resp-reg_receiver"/>
</dbReference>
<dbReference type="SMART" id="SM00448">
    <property type="entry name" value="REC"/>
    <property type="match status" value="1"/>
</dbReference>
<evidence type="ECO:0000259" key="3">
    <source>
        <dbReference type="PROSITE" id="PS50930"/>
    </source>
</evidence>
<dbReference type="Gene3D" id="2.40.50.1020">
    <property type="entry name" value="LytTr DNA-binding domain"/>
    <property type="match status" value="1"/>
</dbReference>
<evidence type="ECO:0000313" key="4">
    <source>
        <dbReference type="EMBL" id="POY36466.1"/>
    </source>
</evidence>
<dbReference type="GO" id="GO:0000156">
    <property type="term" value="F:phosphorelay response regulator activity"/>
    <property type="evidence" value="ECO:0007669"/>
    <property type="project" value="InterPro"/>
</dbReference>
<feature type="domain" description="HTH LytTR-type" evidence="3">
    <location>
        <begin position="141"/>
        <end position="239"/>
    </location>
</feature>
<evidence type="ECO:0000313" key="5">
    <source>
        <dbReference type="Proteomes" id="UP000236893"/>
    </source>
</evidence>
<dbReference type="GO" id="GO:0003677">
    <property type="term" value="F:DNA binding"/>
    <property type="evidence" value="ECO:0007669"/>
    <property type="project" value="UniProtKB-KW"/>
</dbReference>
<keyword evidence="5" id="KW-1185">Reference proteome</keyword>
<gene>
    <name evidence="4" type="ORF">C3K47_11185</name>
</gene>
<dbReference type="Gene3D" id="3.40.50.2300">
    <property type="match status" value="1"/>
</dbReference>
<name>A0A2S5A1L8_9SPHI</name>
<feature type="modified residue" description="4-aspartylphosphate" evidence="1">
    <location>
        <position position="55"/>
    </location>
</feature>
<dbReference type="InterPro" id="IPR007492">
    <property type="entry name" value="LytTR_DNA-bd_dom"/>
</dbReference>
<dbReference type="Proteomes" id="UP000236893">
    <property type="component" value="Unassembled WGS sequence"/>
</dbReference>
<dbReference type="PROSITE" id="PS51257">
    <property type="entry name" value="PROKAR_LIPOPROTEIN"/>
    <property type="match status" value="1"/>
</dbReference>
<dbReference type="AlphaFoldDB" id="A0A2S5A1L8"/>
<reference evidence="4 5" key="1">
    <citation type="submission" date="2018-01" db="EMBL/GenBank/DDBJ databases">
        <authorList>
            <person name="Gaut B.S."/>
            <person name="Morton B.R."/>
            <person name="Clegg M.T."/>
            <person name="Duvall M.R."/>
        </authorList>
    </citation>
    <scope>NUCLEOTIDE SEQUENCE [LARGE SCALE GENOMIC DNA]</scope>
    <source>
        <strain evidence="4 5">HR-AV</strain>
    </source>
</reference>
<comment type="caution">
    <text evidence="4">The sequence shown here is derived from an EMBL/GenBank/DDBJ whole genome shotgun (WGS) entry which is preliminary data.</text>
</comment>
<dbReference type="SMART" id="SM00850">
    <property type="entry name" value="LytTR"/>
    <property type="match status" value="1"/>
</dbReference>
<sequence length="243" mass="27931">MKINCLIVDDEPPALDVLQKYIEAVPNLQLTGSCINCVEALRYLQGEKVDLLFLDIKMPQLLGTDFVRTLKNPPKIIFTTAFRKYAVEGFELDAVDYLLKPISFDRFIKAVNKVMQTQLPSNGGNSEINNNGSNNKNEAFIYFRADRKMIKVLLKDILFVESLKDYIRVITRSKQIITKLSISALESMLPEDQFIRIHRSYLVAIDKIDSFTADDIEIEKKELPIGRMYQHEINKLLKAKQVK</sequence>
<dbReference type="PANTHER" id="PTHR37299:SF1">
    <property type="entry name" value="STAGE 0 SPORULATION PROTEIN A HOMOLOG"/>
    <property type="match status" value="1"/>
</dbReference>
<feature type="domain" description="Response regulatory" evidence="2">
    <location>
        <begin position="4"/>
        <end position="115"/>
    </location>
</feature>
<accession>A0A2S5A1L8</accession>
<dbReference type="InterPro" id="IPR011006">
    <property type="entry name" value="CheY-like_superfamily"/>
</dbReference>
<keyword evidence="1" id="KW-0597">Phosphoprotein</keyword>
<evidence type="ECO:0000259" key="2">
    <source>
        <dbReference type="PROSITE" id="PS50110"/>
    </source>
</evidence>
<dbReference type="Pfam" id="PF04397">
    <property type="entry name" value="LytTR"/>
    <property type="match status" value="1"/>
</dbReference>
<dbReference type="SUPFAM" id="SSF52172">
    <property type="entry name" value="CheY-like"/>
    <property type="match status" value="1"/>
</dbReference>
<proteinExistence type="predicted"/>
<dbReference type="PANTHER" id="PTHR37299">
    <property type="entry name" value="TRANSCRIPTIONAL REGULATOR-RELATED"/>
    <property type="match status" value="1"/>
</dbReference>
<protein>
    <submittedName>
        <fullName evidence="4">DNA-binding response regulator</fullName>
    </submittedName>
</protein>
<organism evidence="4 5">
    <name type="scientific">Solitalea longa</name>
    <dbReference type="NCBI Taxonomy" id="2079460"/>
    <lineage>
        <taxon>Bacteria</taxon>
        <taxon>Pseudomonadati</taxon>
        <taxon>Bacteroidota</taxon>
        <taxon>Sphingobacteriia</taxon>
        <taxon>Sphingobacteriales</taxon>
        <taxon>Sphingobacteriaceae</taxon>
        <taxon>Solitalea</taxon>
    </lineage>
</organism>